<dbReference type="PANTHER" id="PTHR43625">
    <property type="entry name" value="AFLATOXIN B1 ALDEHYDE REDUCTASE"/>
    <property type="match status" value="1"/>
</dbReference>
<accession>A0ABU0L1N3</accession>
<gene>
    <name evidence="3" type="ORF">QOZ95_002922</name>
</gene>
<dbReference type="CDD" id="cd19076">
    <property type="entry name" value="AKR_AKR13A_13D"/>
    <property type="match status" value="1"/>
</dbReference>
<sequence length="328" mass="36217">MKRRTLGKSGLEVSALGLGCMGMSDFYSGRDDEESLRTIDRALELGINLLDTADMYGVGKNEELVGKALKGRRDKLVVATKFGNVRSEDGKFLGINGRPEYVKAACEASLRRLDVDYIDLYYLHRVDPKTPIEETVGAMAELVREGKVQYLGMSEAAPSTIRRAAGVHPITAVQTEYSLWSRDVEDGILAVCRELGIGFVPYSPLGRGFLTGQIRKFEDLAEDDYRRFSPRFQGENFQRNLDLVERVSEVAADKGCEPSQLALAWLLAQGDDIVPIPGTKRIKYLEENVGSLAVELTAADLARIDEVAPRGTAFGLRYPEATMSDLNL</sequence>
<dbReference type="InterPro" id="IPR020471">
    <property type="entry name" value="AKR"/>
</dbReference>
<evidence type="ECO:0000313" key="3">
    <source>
        <dbReference type="EMBL" id="MDQ0494755.1"/>
    </source>
</evidence>
<name>A0ABU0L1N3_9BACL</name>
<keyword evidence="4" id="KW-1185">Reference proteome</keyword>
<dbReference type="RefSeq" id="WP_152379036.1">
    <property type="nucleotide sequence ID" value="NZ_CP045298.1"/>
</dbReference>
<dbReference type="InterPro" id="IPR036812">
    <property type="entry name" value="NAD(P)_OxRdtase_dom_sf"/>
</dbReference>
<dbReference type="PANTHER" id="PTHR43625:SF40">
    <property type="entry name" value="ALDO-KETO REDUCTASE YAKC [NADP(+)]"/>
    <property type="match status" value="1"/>
</dbReference>
<dbReference type="Proteomes" id="UP001242811">
    <property type="component" value="Unassembled WGS sequence"/>
</dbReference>
<dbReference type="EMBL" id="JAUSWA010000016">
    <property type="protein sequence ID" value="MDQ0494755.1"/>
    <property type="molecule type" value="Genomic_DNA"/>
</dbReference>
<dbReference type="PRINTS" id="PR00069">
    <property type="entry name" value="ALDKETRDTASE"/>
</dbReference>
<evidence type="ECO:0000259" key="2">
    <source>
        <dbReference type="Pfam" id="PF00248"/>
    </source>
</evidence>
<dbReference type="InterPro" id="IPR050791">
    <property type="entry name" value="Aldo-Keto_reductase"/>
</dbReference>
<dbReference type="InterPro" id="IPR023210">
    <property type="entry name" value="NADP_OxRdtase_dom"/>
</dbReference>
<organism evidence="3 4">
    <name type="scientific">Paenibacillus brasilensis</name>
    <dbReference type="NCBI Taxonomy" id="128574"/>
    <lineage>
        <taxon>Bacteria</taxon>
        <taxon>Bacillati</taxon>
        <taxon>Bacillota</taxon>
        <taxon>Bacilli</taxon>
        <taxon>Bacillales</taxon>
        <taxon>Paenibacillaceae</taxon>
        <taxon>Paenibacillus</taxon>
    </lineage>
</organism>
<proteinExistence type="predicted"/>
<protein>
    <submittedName>
        <fullName evidence="3">Aryl-alcohol dehydrogenase-like predicted oxidoreductase</fullName>
    </submittedName>
</protein>
<dbReference type="SUPFAM" id="SSF51430">
    <property type="entry name" value="NAD(P)-linked oxidoreductase"/>
    <property type="match status" value="1"/>
</dbReference>
<reference evidence="3 4" key="1">
    <citation type="submission" date="2023-07" db="EMBL/GenBank/DDBJ databases">
        <title>Genomic Encyclopedia of Type Strains, Phase IV (KMG-IV): sequencing the most valuable type-strain genomes for metagenomic binning, comparative biology and taxonomic classification.</title>
        <authorList>
            <person name="Goeker M."/>
        </authorList>
    </citation>
    <scope>NUCLEOTIDE SEQUENCE [LARGE SCALE GENOMIC DNA]</scope>
    <source>
        <strain evidence="3 4">DSM 14914</strain>
    </source>
</reference>
<evidence type="ECO:0000256" key="1">
    <source>
        <dbReference type="ARBA" id="ARBA00023002"/>
    </source>
</evidence>
<comment type="caution">
    <text evidence="3">The sequence shown here is derived from an EMBL/GenBank/DDBJ whole genome shotgun (WGS) entry which is preliminary data.</text>
</comment>
<feature type="domain" description="NADP-dependent oxidoreductase" evidence="2">
    <location>
        <begin position="16"/>
        <end position="307"/>
    </location>
</feature>
<keyword evidence="1" id="KW-0560">Oxidoreductase</keyword>
<evidence type="ECO:0000313" key="4">
    <source>
        <dbReference type="Proteomes" id="UP001242811"/>
    </source>
</evidence>
<dbReference type="Gene3D" id="3.20.20.100">
    <property type="entry name" value="NADP-dependent oxidoreductase domain"/>
    <property type="match status" value="1"/>
</dbReference>
<dbReference type="Pfam" id="PF00248">
    <property type="entry name" value="Aldo_ket_red"/>
    <property type="match status" value="1"/>
</dbReference>